<evidence type="ECO:0000259" key="1">
    <source>
        <dbReference type="PROSITE" id="PS51212"/>
    </source>
</evidence>
<dbReference type="AlphaFoldDB" id="A0AAD5WX75"/>
<dbReference type="PANTHER" id="PTHR10963:SF24">
    <property type="entry name" value="GLYCOSIDASE C21B10.07-RELATED"/>
    <property type="match status" value="1"/>
</dbReference>
<dbReference type="InterPro" id="IPR000757">
    <property type="entry name" value="Beta-glucanase-like"/>
</dbReference>
<dbReference type="Pfam" id="PF26113">
    <property type="entry name" value="GH16_XgeA"/>
    <property type="match status" value="1"/>
</dbReference>
<keyword evidence="4" id="KW-1185">Reference proteome</keyword>
<dbReference type="EMBL" id="JAKWBI020000031">
    <property type="protein sequence ID" value="KAJ2905489.1"/>
    <property type="molecule type" value="Genomic_DNA"/>
</dbReference>
<dbReference type="PROSITE" id="PS51212">
    <property type="entry name" value="WSC"/>
    <property type="match status" value="1"/>
</dbReference>
<reference evidence="3" key="1">
    <citation type="submission" date="2022-07" db="EMBL/GenBank/DDBJ databases">
        <title>Draft genome sequence of Zalerion maritima ATCC 34329, a (micro)plastics degrading marine fungus.</title>
        <authorList>
            <person name="Paco A."/>
            <person name="Goncalves M.F.M."/>
            <person name="Rocha-Santos T.A.P."/>
            <person name="Alves A."/>
        </authorList>
    </citation>
    <scope>NUCLEOTIDE SEQUENCE</scope>
    <source>
        <strain evidence="3">ATCC 34329</strain>
    </source>
</reference>
<feature type="domain" description="WSC" evidence="1">
    <location>
        <begin position="365"/>
        <end position="456"/>
    </location>
</feature>
<dbReference type="CDD" id="cd02181">
    <property type="entry name" value="GH16_fungal_Lam16A_glucanase"/>
    <property type="match status" value="1"/>
</dbReference>
<dbReference type="SUPFAM" id="SSF49899">
    <property type="entry name" value="Concanavalin A-like lectins/glucanases"/>
    <property type="match status" value="1"/>
</dbReference>
<dbReference type="InterPro" id="IPR013320">
    <property type="entry name" value="ConA-like_dom_sf"/>
</dbReference>
<dbReference type="PROSITE" id="PS51762">
    <property type="entry name" value="GH16_2"/>
    <property type="match status" value="1"/>
</dbReference>
<protein>
    <recommendedName>
        <fullName evidence="5">Glycoside hydrolase family 16 protein</fullName>
    </recommendedName>
</protein>
<dbReference type="PANTHER" id="PTHR10963">
    <property type="entry name" value="GLYCOSYL HYDROLASE-RELATED"/>
    <property type="match status" value="1"/>
</dbReference>
<organism evidence="3 4">
    <name type="scientific">Zalerion maritima</name>
    <dbReference type="NCBI Taxonomy" id="339359"/>
    <lineage>
        <taxon>Eukaryota</taxon>
        <taxon>Fungi</taxon>
        <taxon>Dikarya</taxon>
        <taxon>Ascomycota</taxon>
        <taxon>Pezizomycotina</taxon>
        <taxon>Sordariomycetes</taxon>
        <taxon>Lulworthiomycetidae</taxon>
        <taxon>Lulworthiales</taxon>
        <taxon>Lulworthiaceae</taxon>
        <taxon>Zalerion</taxon>
    </lineage>
</organism>
<name>A0AAD5WX75_9PEZI</name>
<dbReference type="Gene3D" id="2.60.120.200">
    <property type="match status" value="1"/>
</dbReference>
<dbReference type="GO" id="GO:0009251">
    <property type="term" value="P:glucan catabolic process"/>
    <property type="evidence" value="ECO:0007669"/>
    <property type="project" value="TreeGrafter"/>
</dbReference>
<dbReference type="Proteomes" id="UP001201980">
    <property type="component" value="Unassembled WGS sequence"/>
</dbReference>
<evidence type="ECO:0000259" key="2">
    <source>
        <dbReference type="PROSITE" id="PS51762"/>
    </source>
</evidence>
<gene>
    <name evidence="3" type="ORF">MKZ38_005365</name>
</gene>
<sequence length="576" mass="61398">MALTYSLATSYIGSSLLDGFQFWDTSDSSWAEDPSNGFVQYYNRAAAEANNLTWIDPVTDTVRLAIDTTNTYDPTGSGRPSVRLESTERYDHGLFIGDFSHIPSTQCGVWPAFWMYGPDWPNDGELDIIEGGSNTTRNQLSAHTSSGCSIPPEGQVLDSTILNDKLDCVSGDGTNRGCSFAPASADTTSYGMPFNAIDGGVYAVEWTSEFIKMWHFARPDIPEDIGMDTPDPSGWGMPQAIFGGSTCNPDTFFSNMRIVININMCGDWPGIGWGQWDTCDDSDVNYIKVYQAASSSSTSPTSSTTNTAPATITGSMSTTNSCSMITLNESTSTTTETVKMTLTISVTQWPTPTPSEAENPLTIGEYAYMGCLGTDGTFSTWTLGGSDDAMTVEKCVNTYCASYRYAGAYSNTCYCANELGGDSQEAETEACDIRCPGNLAEFCGGGVANADEIEADRVLHNIFGRDAPSSILLSIYGAIINDIPMQAPGMGGSDEDINSTMTMVTTVIYTTVCPTNNAMLATSKCCTNLAVVDCGCPTGTVVPIATFTQTCNTCRAKGENAATLVAESAEETSATS</sequence>
<proteinExistence type="predicted"/>
<accession>A0AAD5WX75</accession>
<evidence type="ECO:0008006" key="5">
    <source>
        <dbReference type="Google" id="ProtNLM"/>
    </source>
</evidence>
<dbReference type="InterPro" id="IPR050546">
    <property type="entry name" value="Glycosyl_Hydrlase_16"/>
</dbReference>
<dbReference type="SMART" id="SM00321">
    <property type="entry name" value="WSC"/>
    <property type="match status" value="1"/>
</dbReference>
<comment type="caution">
    <text evidence="3">The sequence shown here is derived from an EMBL/GenBank/DDBJ whole genome shotgun (WGS) entry which is preliminary data.</text>
</comment>
<dbReference type="InterPro" id="IPR002889">
    <property type="entry name" value="WSC_carb-bd"/>
</dbReference>
<feature type="domain" description="GH16" evidence="2">
    <location>
        <begin position="26"/>
        <end position="295"/>
    </location>
</feature>
<evidence type="ECO:0000313" key="3">
    <source>
        <dbReference type="EMBL" id="KAJ2905489.1"/>
    </source>
</evidence>
<dbReference type="Pfam" id="PF01822">
    <property type="entry name" value="WSC"/>
    <property type="match status" value="1"/>
</dbReference>
<dbReference type="GO" id="GO:0004553">
    <property type="term" value="F:hydrolase activity, hydrolyzing O-glycosyl compounds"/>
    <property type="evidence" value="ECO:0007669"/>
    <property type="project" value="InterPro"/>
</dbReference>
<evidence type="ECO:0000313" key="4">
    <source>
        <dbReference type="Proteomes" id="UP001201980"/>
    </source>
</evidence>